<evidence type="ECO:0000313" key="10">
    <source>
        <dbReference type="EMBL" id="MBS4884743.1"/>
    </source>
</evidence>
<comment type="caution">
    <text evidence="11">The sequence shown here is derived from an EMBL/GenBank/DDBJ whole genome shotgun (WGS) entry which is preliminary data.</text>
</comment>
<dbReference type="AlphaFoldDB" id="A0A415P1D7"/>
<dbReference type="RefSeq" id="WP_022420482.1">
    <property type="nucleotide sequence ID" value="NZ_CAJKGD010000007.1"/>
</dbReference>
<keyword evidence="5" id="KW-0598">Phosphotransferase system</keyword>
<keyword evidence="6 9" id="KW-0812">Transmembrane</keyword>
<evidence type="ECO:0000256" key="8">
    <source>
        <dbReference type="ARBA" id="ARBA00023136"/>
    </source>
</evidence>
<keyword evidence="12" id="KW-1185">Reference proteome</keyword>
<keyword evidence="4 11" id="KW-0762">Sugar transport</keyword>
<reference evidence="10" key="2">
    <citation type="submission" date="2021-02" db="EMBL/GenBank/DDBJ databases">
        <title>Infant gut strain persistence is associated with maternal origin, phylogeny, and functional potential including surface adhesion and iron acquisition.</title>
        <authorList>
            <person name="Lou Y.C."/>
        </authorList>
    </citation>
    <scope>NUCLEOTIDE SEQUENCE</scope>
    <source>
        <strain evidence="10">L3_108_103G1_dasL3_108_103G1_concoct_2</strain>
    </source>
</reference>
<keyword evidence="8 9" id="KW-0472">Membrane</keyword>
<dbReference type="PROSITE" id="PS51106">
    <property type="entry name" value="PTS_EIIC_TYPE_4"/>
    <property type="match status" value="1"/>
</dbReference>
<reference evidence="11 12" key="1">
    <citation type="submission" date="2018-08" db="EMBL/GenBank/DDBJ databases">
        <title>A genome reference for cultivated species of the human gut microbiota.</title>
        <authorList>
            <person name="Zou Y."/>
            <person name="Xue W."/>
            <person name="Luo G."/>
        </authorList>
    </citation>
    <scope>NUCLEOTIDE SEQUENCE [LARGE SCALE GENOMIC DNA]</scope>
    <source>
        <strain evidence="11 12">AF35-6BH</strain>
    </source>
</reference>
<dbReference type="GO" id="GO:0005886">
    <property type="term" value="C:plasma membrane"/>
    <property type="evidence" value="ECO:0007669"/>
    <property type="project" value="UniProtKB-SubCell"/>
</dbReference>
<evidence type="ECO:0000256" key="2">
    <source>
        <dbReference type="ARBA" id="ARBA00022448"/>
    </source>
</evidence>
<keyword evidence="7 9" id="KW-1133">Transmembrane helix</keyword>
<protein>
    <submittedName>
        <fullName evidence="11">PTS sugar transporter subunit IIC</fullName>
    </submittedName>
</protein>
<feature type="transmembrane region" description="Helical" evidence="9">
    <location>
        <begin position="139"/>
        <end position="164"/>
    </location>
</feature>
<keyword evidence="2" id="KW-0813">Transport</keyword>
<dbReference type="EMBL" id="JAGZMZ010000023">
    <property type="protein sequence ID" value="MBS4884743.1"/>
    <property type="molecule type" value="Genomic_DNA"/>
</dbReference>
<feature type="transmembrane region" description="Helical" evidence="9">
    <location>
        <begin position="95"/>
        <end position="118"/>
    </location>
</feature>
<dbReference type="Proteomes" id="UP000284868">
    <property type="component" value="Unassembled WGS sequence"/>
</dbReference>
<feature type="transmembrane region" description="Helical" evidence="9">
    <location>
        <begin position="208"/>
        <end position="239"/>
    </location>
</feature>
<dbReference type="PANTHER" id="PTHR32502">
    <property type="entry name" value="N-ACETYLGALACTOSAMINE PERMEASE II COMPONENT-RELATED"/>
    <property type="match status" value="1"/>
</dbReference>
<keyword evidence="3" id="KW-1003">Cell membrane</keyword>
<sequence>MESISFVQILLLSAYAFVAINDLVHMDFGLNRPLIAGCFAGLVMGDLSFGLTVGATLQLMVLGVSNFGGSSLPDFMSAALIGTALGTISGKGVEFGIGLAVPVGMLLVQLDVFARFANTFFQHRADRYIETCNTKGIELMNVLGIFCWGLSRAIPVFLCLLLGSELVESFVAYFPDWLGSGLKVAGGLLPVVGIAILLKYLPTKKYIAYLMIGFVLSAYIGVPMLGVALVGAALALMAYRRSGEKELSVVGEGVDEDE</sequence>
<dbReference type="Pfam" id="PF03609">
    <property type="entry name" value="EII-Sor"/>
    <property type="match status" value="1"/>
</dbReference>
<proteinExistence type="predicted"/>
<gene>
    <name evidence="11" type="ORF">DWZ83_09665</name>
    <name evidence="10" type="ORF">KHZ85_08250</name>
</gene>
<dbReference type="Proteomes" id="UP000753219">
    <property type="component" value="Unassembled WGS sequence"/>
</dbReference>
<dbReference type="InterPro" id="IPR050303">
    <property type="entry name" value="GatZ_KbaZ_carbometab"/>
</dbReference>
<dbReference type="EMBL" id="QRPK01000081">
    <property type="protein sequence ID" value="RHM06534.1"/>
    <property type="molecule type" value="Genomic_DNA"/>
</dbReference>
<dbReference type="PANTHER" id="PTHR32502:SF28">
    <property type="entry name" value="PHOSPHOTRANSFERASE SYSTEM SUGAR-SPECIFIC EIIC COMPONENT"/>
    <property type="match status" value="1"/>
</dbReference>
<dbReference type="GO" id="GO:0009401">
    <property type="term" value="P:phosphoenolpyruvate-dependent sugar phosphotransferase system"/>
    <property type="evidence" value="ECO:0007669"/>
    <property type="project" value="UniProtKB-KW"/>
</dbReference>
<feature type="transmembrane region" description="Helical" evidence="9">
    <location>
        <begin position="34"/>
        <end position="60"/>
    </location>
</feature>
<dbReference type="InterPro" id="IPR004700">
    <property type="entry name" value="PTS_IIC_man"/>
</dbReference>
<evidence type="ECO:0000256" key="5">
    <source>
        <dbReference type="ARBA" id="ARBA00022683"/>
    </source>
</evidence>
<evidence type="ECO:0000256" key="7">
    <source>
        <dbReference type="ARBA" id="ARBA00022989"/>
    </source>
</evidence>
<organism evidence="11 12">
    <name type="scientific">Amedibacillus dolichus</name>
    <dbReference type="NCBI Taxonomy" id="31971"/>
    <lineage>
        <taxon>Bacteria</taxon>
        <taxon>Bacillati</taxon>
        <taxon>Bacillota</taxon>
        <taxon>Erysipelotrichia</taxon>
        <taxon>Erysipelotrichales</taxon>
        <taxon>Erysipelotrichaceae</taxon>
        <taxon>Amedibacillus</taxon>
    </lineage>
</organism>
<feature type="transmembrane region" description="Helical" evidence="9">
    <location>
        <begin position="184"/>
        <end position="201"/>
    </location>
</feature>
<evidence type="ECO:0000256" key="3">
    <source>
        <dbReference type="ARBA" id="ARBA00022475"/>
    </source>
</evidence>
<evidence type="ECO:0000256" key="1">
    <source>
        <dbReference type="ARBA" id="ARBA00004651"/>
    </source>
</evidence>
<evidence type="ECO:0000256" key="6">
    <source>
        <dbReference type="ARBA" id="ARBA00022692"/>
    </source>
</evidence>
<dbReference type="OrthoDB" id="9815089at2"/>
<evidence type="ECO:0000256" key="4">
    <source>
        <dbReference type="ARBA" id="ARBA00022597"/>
    </source>
</evidence>
<evidence type="ECO:0000313" key="12">
    <source>
        <dbReference type="Proteomes" id="UP000284868"/>
    </source>
</evidence>
<evidence type="ECO:0000313" key="11">
    <source>
        <dbReference type="EMBL" id="RHM06534.1"/>
    </source>
</evidence>
<name>A0A415P1D7_9FIRM</name>
<accession>A0A415P1D7</accession>
<comment type="subcellular location">
    <subcellularLocation>
        <location evidence="1">Cell membrane</location>
        <topology evidence="1">Multi-pass membrane protein</topology>
    </subcellularLocation>
</comment>
<evidence type="ECO:0000256" key="9">
    <source>
        <dbReference type="SAM" id="Phobius"/>
    </source>
</evidence>